<protein>
    <recommendedName>
        <fullName evidence="5">SHSP domain-containing protein</fullName>
    </recommendedName>
</protein>
<evidence type="ECO:0000256" key="2">
    <source>
        <dbReference type="PROSITE-ProRule" id="PRU00285"/>
    </source>
</evidence>
<dbReference type="Proteomes" id="UP001515480">
    <property type="component" value="Unassembled WGS sequence"/>
</dbReference>
<gene>
    <name evidence="6" type="ORF">AB1Y20_022569</name>
</gene>
<dbReference type="PANTHER" id="PTHR11527">
    <property type="entry name" value="HEAT-SHOCK PROTEIN 20 FAMILY MEMBER"/>
    <property type="match status" value="1"/>
</dbReference>
<feature type="region of interest" description="Disordered" evidence="4">
    <location>
        <begin position="217"/>
        <end position="240"/>
    </location>
</feature>
<dbReference type="CDD" id="cd06464">
    <property type="entry name" value="ACD_sHsps-like"/>
    <property type="match status" value="1"/>
</dbReference>
<sequence>MVFASFPLDVRTSVLPLDMLLPVDSCGKDRPVARSFTRQFHEANNEYTLSLSLPGVSPSDLELCIEDGVLTISGTTKVGMHEYTAAHRVRVPQDAEAPLARATAENGILSISLPKRPKVTHEIAVASSGDALPTAFEGDYVVNLPIPGVRPSDLKVVCEEGMLSIAVETNTTQHATRTVKRIRLPRDDDASAAAAAAEYGILRIVLPKRAAEVSAAGQKSAHRIEVSHGSSSSSTLTSRL</sequence>
<accession>A0AB34JJE2</accession>
<dbReference type="InterPro" id="IPR031107">
    <property type="entry name" value="Small_HSP"/>
</dbReference>
<evidence type="ECO:0000256" key="1">
    <source>
        <dbReference type="ARBA" id="ARBA00023016"/>
    </source>
</evidence>
<dbReference type="Gene3D" id="2.60.40.790">
    <property type="match status" value="2"/>
</dbReference>
<keyword evidence="7" id="KW-1185">Reference proteome</keyword>
<feature type="domain" description="SHSP" evidence="5">
    <location>
        <begin position="27"/>
        <end position="128"/>
    </location>
</feature>
<feature type="compositionally biased region" description="Low complexity" evidence="4">
    <location>
        <begin position="230"/>
        <end position="240"/>
    </location>
</feature>
<dbReference type="InterPro" id="IPR002068">
    <property type="entry name" value="A-crystallin/Hsp20_dom"/>
</dbReference>
<evidence type="ECO:0000259" key="5">
    <source>
        <dbReference type="PROSITE" id="PS01031"/>
    </source>
</evidence>
<keyword evidence="1" id="KW-0346">Stress response</keyword>
<comment type="similarity">
    <text evidence="2 3">Belongs to the small heat shock protein (HSP20) family.</text>
</comment>
<dbReference type="SUPFAM" id="SSF49764">
    <property type="entry name" value="HSP20-like chaperones"/>
    <property type="match status" value="2"/>
</dbReference>
<dbReference type="PROSITE" id="PS01031">
    <property type="entry name" value="SHSP"/>
    <property type="match status" value="1"/>
</dbReference>
<dbReference type="CDD" id="cd00298">
    <property type="entry name" value="ACD_sHsps_p23-like"/>
    <property type="match status" value="1"/>
</dbReference>
<evidence type="ECO:0000313" key="7">
    <source>
        <dbReference type="Proteomes" id="UP001515480"/>
    </source>
</evidence>
<evidence type="ECO:0000256" key="3">
    <source>
        <dbReference type="RuleBase" id="RU003616"/>
    </source>
</evidence>
<dbReference type="InterPro" id="IPR008978">
    <property type="entry name" value="HSP20-like_chaperone"/>
</dbReference>
<evidence type="ECO:0000313" key="6">
    <source>
        <dbReference type="EMBL" id="KAL1521012.1"/>
    </source>
</evidence>
<comment type="caution">
    <text evidence="6">The sequence shown here is derived from an EMBL/GenBank/DDBJ whole genome shotgun (WGS) entry which is preliminary data.</text>
</comment>
<proteinExistence type="inferred from homology"/>
<dbReference type="Pfam" id="PF00011">
    <property type="entry name" value="HSP20"/>
    <property type="match status" value="2"/>
</dbReference>
<name>A0AB34JJE2_PRYPA</name>
<dbReference type="AlphaFoldDB" id="A0AB34JJE2"/>
<organism evidence="6 7">
    <name type="scientific">Prymnesium parvum</name>
    <name type="common">Toxic golden alga</name>
    <dbReference type="NCBI Taxonomy" id="97485"/>
    <lineage>
        <taxon>Eukaryota</taxon>
        <taxon>Haptista</taxon>
        <taxon>Haptophyta</taxon>
        <taxon>Prymnesiophyceae</taxon>
        <taxon>Prymnesiales</taxon>
        <taxon>Prymnesiaceae</taxon>
        <taxon>Prymnesium</taxon>
    </lineage>
</organism>
<evidence type="ECO:0000256" key="4">
    <source>
        <dbReference type="SAM" id="MobiDB-lite"/>
    </source>
</evidence>
<reference evidence="6 7" key="1">
    <citation type="journal article" date="2024" name="Science">
        <title>Giant polyketide synthase enzymes in the biosynthesis of giant marine polyether toxins.</title>
        <authorList>
            <person name="Fallon T.R."/>
            <person name="Shende V.V."/>
            <person name="Wierzbicki I.H."/>
            <person name="Pendleton A.L."/>
            <person name="Watervoot N.F."/>
            <person name="Auber R.P."/>
            <person name="Gonzalez D.J."/>
            <person name="Wisecaver J.H."/>
            <person name="Moore B.S."/>
        </authorList>
    </citation>
    <scope>NUCLEOTIDE SEQUENCE [LARGE SCALE GENOMIC DNA]</scope>
    <source>
        <strain evidence="6 7">12B1</strain>
    </source>
</reference>
<dbReference type="EMBL" id="JBGBPQ010000008">
    <property type="protein sequence ID" value="KAL1521012.1"/>
    <property type="molecule type" value="Genomic_DNA"/>
</dbReference>